<gene>
    <name evidence="24" type="ORF">QTP70_027392</name>
</gene>
<dbReference type="SUPFAM" id="SSF49899">
    <property type="entry name" value="Concanavalin A-like lectins/glucanases"/>
    <property type="match status" value="2"/>
</dbReference>
<dbReference type="InterPro" id="IPR003877">
    <property type="entry name" value="SPRY_dom"/>
</dbReference>
<dbReference type="Pfam" id="PF13358">
    <property type="entry name" value="DDE_3"/>
    <property type="match status" value="1"/>
</dbReference>
<dbReference type="Gene3D" id="1.25.10.30">
    <property type="entry name" value="IP3 receptor type 1 binding core, RIH domain"/>
    <property type="match status" value="1"/>
</dbReference>
<evidence type="ECO:0000256" key="9">
    <source>
        <dbReference type="ARBA" id="ARBA00022837"/>
    </source>
</evidence>
<dbReference type="InterPro" id="IPR043128">
    <property type="entry name" value="Rev_trsase/Diguanyl_cyclase"/>
</dbReference>
<dbReference type="PRINTS" id="PR00795">
    <property type="entry name" value="RYANODINER"/>
</dbReference>
<dbReference type="Pfam" id="PF08454">
    <property type="entry name" value="RIH_assoc"/>
    <property type="match status" value="1"/>
</dbReference>
<dbReference type="GO" id="GO:0042383">
    <property type="term" value="C:sarcolemma"/>
    <property type="evidence" value="ECO:0007669"/>
    <property type="project" value="TreeGrafter"/>
</dbReference>
<feature type="coiled-coil region" evidence="17">
    <location>
        <begin position="4759"/>
        <end position="4786"/>
    </location>
</feature>
<dbReference type="InterPro" id="IPR038717">
    <property type="entry name" value="Tc1-like_DDE_dom"/>
</dbReference>
<dbReference type="SUPFAM" id="SSF46689">
    <property type="entry name" value="Homeodomain-like"/>
    <property type="match status" value="1"/>
</dbReference>
<dbReference type="Gene3D" id="1.10.287.70">
    <property type="match status" value="1"/>
</dbReference>
<feature type="domain" description="Reverse transcriptase" evidence="22">
    <location>
        <begin position="1325"/>
        <end position="1583"/>
    </location>
</feature>
<dbReference type="PROSITE" id="PS50222">
    <property type="entry name" value="EF_HAND_2"/>
    <property type="match status" value="1"/>
</dbReference>
<keyword evidence="4" id="KW-0813">Transport</keyword>
<comment type="subcellular location">
    <subcellularLocation>
        <location evidence="1">Sarcoplasmic reticulum membrane</location>
        <topology evidence="1">Multi-pass membrane protein</topology>
    </subcellularLocation>
</comment>
<evidence type="ECO:0000256" key="7">
    <source>
        <dbReference type="ARBA" id="ARBA00022692"/>
    </source>
</evidence>
<dbReference type="GO" id="GO:0006874">
    <property type="term" value="P:intracellular calcium ion homeostasis"/>
    <property type="evidence" value="ECO:0007669"/>
    <property type="project" value="InterPro"/>
</dbReference>
<dbReference type="Pfam" id="PF00078">
    <property type="entry name" value="RVT_1"/>
    <property type="match status" value="1"/>
</dbReference>
<dbReference type="FunFam" id="1.10.238.10:FF:000040">
    <property type="entry name" value="Ryanodine receptor 2"/>
    <property type="match status" value="1"/>
</dbReference>
<feature type="domain" description="B30.2/SPRY" evidence="20">
    <location>
        <begin position="1746"/>
        <end position="1941"/>
    </location>
</feature>
<keyword evidence="7 19" id="KW-0812">Transmembrane</keyword>
<dbReference type="InterPro" id="IPR005821">
    <property type="entry name" value="Ion_trans_dom"/>
</dbReference>
<dbReference type="FunFam" id="1.25.10.30:FF:000002">
    <property type="entry name" value="ryanodine receptor isoform X2"/>
    <property type="match status" value="1"/>
</dbReference>
<dbReference type="GO" id="GO:0003677">
    <property type="term" value="F:DNA binding"/>
    <property type="evidence" value="ECO:0007669"/>
    <property type="project" value="InterPro"/>
</dbReference>
<feature type="transmembrane region" description="Helical" evidence="19">
    <location>
        <begin position="5985"/>
        <end position="6008"/>
    </location>
</feature>
<reference evidence="24" key="1">
    <citation type="submission" date="2023-06" db="EMBL/GenBank/DDBJ databases">
        <title>Male Hemibagrus guttatus genome.</title>
        <authorList>
            <person name="Bian C."/>
        </authorList>
    </citation>
    <scope>NUCLEOTIDE SEQUENCE</scope>
    <source>
        <strain evidence="24">Male_cb2023</strain>
        <tissue evidence="24">Muscle</tissue>
    </source>
</reference>
<dbReference type="InterPro" id="IPR009460">
    <property type="entry name" value="Ryanrecept_TM4-6"/>
</dbReference>
<name>A0AAE0QZQ6_9TELE</name>
<proteinExistence type="inferred from homology"/>
<feature type="compositionally biased region" description="Basic and acidic residues" evidence="18">
    <location>
        <begin position="5612"/>
        <end position="5634"/>
    </location>
</feature>
<feature type="region of interest" description="Disordered" evidence="18">
    <location>
        <begin position="2885"/>
        <end position="2913"/>
    </location>
</feature>
<dbReference type="SUPFAM" id="SSF100909">
    <property type="entry name" value="IP3 receptor type 1 binding core, domain 2"/>
    <property type="match status" value="2"/>
</dbReference>
<dbReference type="GO" id="GO:0030018">
    <property type="term" value="C:Z disc"/>
    <property type="evidence" value="ECO:0007669"/>
    <property type="project" value="TreeGrafter"/>
</dbReference>
<dbReference type="InterPro" id="IPR000699">
    <property type="entry name" value="RIH_dom"/>
</dbReference>
<dbReference type="InterPro" id="IPR036300">
    <property type="entry name" value="MIR_dom_sf"/>
</dbReference>
<feature type="transmembrane region" description="Helical" evidence="19">
    <location>
        <begin position="5708"/>
        <end position="5727"/>
    </location>
</feature>
<dbReference type="PROSITE" id="PS50878">
    <property type="entry name" value="RT_POL"/>
    <property type="match status" value="1"/>
</dbReference>
<evidence type="ECO:0000313" key="24">
    <source>
        <dbReference type="EMBL" id="KAK3538039.1"/>
    </source>
</evidence>
<dbReference type="FunFam" id="2.60.120.920:FF:000003">
    <property type="entry name" value="ryanodine receptor isoform X2"/>
    <property type="match status" value="1"/>
</dbReference>
<evidence type="ECO:0000256" key="17">
    <source>
        <dbReference type="SAM" id="Coils"/>
    </source>
</evidence>
<feature type="transmembrane region" description="Helical" evidence="19">
    <location>
        <begin position="5407"/>
        <end position="5429"/>
    </location>
</feature>
<dbReference type="FunFam" id="2.80.10.50:FF:000009">
    <property type="entry name" value="Ryanodine receptor 1 (skeletal)"/>
    <property type="match status" value="1"/>
</dbReference>
<dbReference type="Pfam" id="PF03372">
    <property type="entry name" value="Exo_endo_phos"/>
    <property type="match status" value="2"/>
</dbReference>
<dbReference type="Gene3D" id="3.30.420.10">
    <property type="entry name" value="Ribonuclease H-like superfamily/Ribonuclease H"/>
    <property type="match status" value="1"/>
</dbReference>
<dbReference type="Pfam" id="PF21119">
    <property type="entry name" value="RYDR_Jsol"/>
    <property type="match status" value="1"/>
</dbReference>
<evidence type="ECO:0000259" key="21">
    <source>
        <dbReference type="PROSITE" id="PS50222"/>
    </source>
</evidence>
<dbReference type="InterPro" id="IPR013320">
    <property type="entry name" value="ConA-like_dom_sf"/>
</dbReference>
<protein>
    <recommendedName>
        <fullName evidence="3">ribonuclease H</fullName>
        <ecNumber evidence="3">3.1.26.4</ecNumber>
    </recommendedName>
</protein>
<dbReference type="SUPFAM" id="SSF56219">
    <property type="entry name" value="DNase I-like"/>
    <property type="match status" value="2"/>
</dbReference>
<dbReference type="Gene3D" id="2.80.10.50">
    <property type="match status" value="2"/>
</dbReference>
<dbReference type="SMART" id="SM00472">
    <property type="entry name" value="MIR"/>
    <property type="match status" value="4"/>
</dbReference>
<dbReference type="SUPFAM" id="SSF56672">
    <property type="entry name" value="DNA/RNA polymerases"/>
    <property type="match status" value="1"/>
</dbReference>
<evidence type="ECO:0000256" key="3">
    <source>
        <dbReference type="ARBA" id="ARBA00012180"/>
    </source>
</evidence>
<evidence type="ECO:0000256" key="14">
    <source>
        <dbReference type="ARBA" id="ARBA00023286"/>
    </source>
</evidence>
<keyword evidence="8" id="KW-0677">Repeat</keyword>
<dbReference type="GO" id="GO:0005509">
    <property type="term" value="F:calcium ion binding"/>
    <property type="evidence" value="ECO:0007669"/>
    <property type="project" value="InterPro"/>
</dbReference>
<keyword evidence="10" id="KW-0703">Sarcoplasmic reticulum</keyword>
<evidence type="ECO:0000256" key="5">
    <source>
        <dbReference type="ARBA" id="ARBA00022568"/>
    </source>
</evidence>
<dbReference type="Pfam" id="PF08709">
    <property type="entry name" value="Ins145_P3_rec"/>
    <property type="match status" value="1"/>
</dbReference>
<dbReference type="Pfam" id="PF01365">
    <property type="entry name" value="RYDR_ITPR"/>
    <property type="match status" value="2"/>
</dbReference>
<evidence type="ECO:0000256" key="15">
    <source>
        <dbReference type="ARBA" id="ARBA00023303"/>
    </source>
</evidence>
<dbReference type="InterPro" id="IPR035910">
    <property type="entry name" value="RyR/IP3R_RIH_dom_sf"/>
</dbReference>
<dbReference type="InterPro" id="IPR013333">
    <property type="entry name" value="Ryan_recept"/>
</dbReference>
<dbReference type="CDD" id="cd12879">
    <property type="entry name" value="SPRY3_RyR"/>
    <property type="match status" value="1"/>
</dbReference>
<dbReference type="SUPFAM" id="SSF47473">
    <property type="entry name" value="EF-hand"/>
    <property type="match status" value="1"/>
</dbReference>
<keyword evidence="9" id="KW-0106">Calcium</keyword>
<feature type="domain" description="MIR" evidence="23">
    <location>
        <begin position="174"/>
        <end position="231"/>
    </location>
</feature>
<feature type="domain" description="MIR" evidence="23">
    <location>
        <begin position="291"/>
        <end position="345"/>
    </location>
</feature>
<feature type="coiled-coil region" evidence="17">
    <location>
        <begin position="1195"/>
        <end position="1229"/>
    </location>
</feature>
<dbReference type="CDD" id="cd09076">
    <property type="entry name" value="L1-EN"/>
    <property type="match status" value="2"/>
</dbReference>
<dbReference type="CDD" id="cd12878">
    <property type="entry name" value="SPRY2_RyR"/>
    <property type="match status" value="1"/>
</dbReference>
<dbReference type="GO" id="GO:0014808">
    <property type="term" value="P:release of sequestered calcium ion into cytosol by sarcoplasmic reticulum"/>
    <property type="evidence" value="ECO:0007669"/>
    <property type="project" value="TreeGrafter"/>
</dbReference>
<dbReference type="Gene3D" id="2.60.120.920">
    <property type="match status" value="3"/>
</dbReference>
<dbReference type="Pfam" id="PF00520">
    <property type="entry name" value="Ion_trans"/>
    <property type="match status" value="1"/>
</dbReference>
<dbReference type="InterPro" id="IPR002492">
    <property type="entry name" value="Transposase_Tc1-like"/>
</dbReference>
<dbReference type="GO" id="GO:0006313">
    <property type="term" value="P:DNA transposition"/>
    <property type="evidence" value="ECO:0007669"/>
    <property type="project" value="InterPro"/>
</dbReference>
<accession>A0AAE0QZQ6</accession>
<evidence type="ECO:0000256" key="13">
    <source>
        <dbReference type="ARBA" id="ARBA00023136"/>
    </source>
</evidence>
<dbReference type="Gene3D" id="6.20.350.10">
    <property type="match status" value="1"/>
</dbReference>
<dbReference type="Pfam" id="PF00622">
    <property type="entry name" value="SPRY"/>
    <property type="match status" value="3"/>
</dbReference>
<dbReference type="FunFam" id="1.10.287.70:FF:000017">
    <property type="entry name" value="ryanodine receptor isoform X2"/>
    <property type="match status" value="1"/>
</dbReference>
<feature type="domain" description="B30.2/SPRY" evidence="20">
    <location>
        <begin position="648"/>
        <end position="873"/>
    </location>
</feature>
<dbReference type="Pfam" id="PF01498">
    <property type="entry name" value="HTH_Tnp_Tc3_2"/>
    <property type="match status" value="1"/>
</dbReference>
<evidence type="ECO:0000313" key="25">
    <source>
        <dbReference type="Proteomes" id="UP001274896"/>
    </source>
</evidence>
<dbReference type="Pfam" id="PF02026">
    <property type="entry name" value="RyR"/>
    <property type="match status" value="4"/>
</dbReference>
<dbReference type="CDD" id="cd12877">
    <property type="entry name" value="SPRY1_RyR"/>
    <property type="match status" value="1"/>
</dbReference>
<dbReference type="PANTHER" id="PTHR46399:SF9">
    <property type="entry name" value="RYANODINE RECEPTOR 3"/>
    <property type="match status" value="1"/>
</dbReference>
<evidence type="ECO:0000256" key="10">
    <source>
        <dbReference type="ARBA" id="ARBA00022951"/>
    </source>
</evidence>
<feature type="domain" description="MIR" evidence="23">
    <location>
        <begin position="238"/>
        <end position="283"/>
    </location>
</feature>
<dbReference type="InterPro" id="IPR036397">
    <property type="entry name" value="RNaseH_sf"/>
</dbReference>
<organism evidence="24 25">
    <name type="scientific">Hemibagrus guttatus</name>
    <dbReference type="NCBI Taxonomy" id="175788"/>
    <lineage>
        <taxon>Eukaryota</taxon>
        <taxon>Metazoa</taxon>
        <taxon>Chordata</taxon>
        <taxon>Craniata</taxon>
        <taxon>Vertebrata</taxon>
        <taxon>Euteleostomi</taxon>
        <taxon>Actinopterygii</taxon>
        <taxon>Neopterygii</taxon>
        <taxon>Teleostei</taxon>
        <taxon>Ostariophysi</taxon>
        <taxon>Siluriformes</taxon>
        <taxon>Bagridae</taxon>
        <taxon>Hemibagrus</taxon>
    </lineage>
</organism>
<dbReference type="Gene3D" id="1.10.10.10">
    <property type="entry name" value="Winged helix-like DNA-binding domain superfamily/Winged helix DNA-binding domain"/>
    <property type="match status" value="3"/>
</dbReference>
<dbReference type="Proteomes" id="UP001274896">
    <property type="component" value="Unassembled WGS sequence"/>
</dbReference>
<dbReference type="Pfam" id="PF02815">
    <property type="entry name" value="MIR"/>
    <property type="match status" value="1"/>
</dbReference>
<dbReference type="PANTHER" id="PTHR46399">
    <property type="entry name" value="B30.2/SPRY DOMAIN-CONTAINING PROTEIN"/>
    <property type="match status" value="1"/>
</dbReference>
<evidence type="ECO:0000256" key="8">
    <source>
        <dbReference type="ARBA" id="ARBA00022737"/>
    </source>
</evidence>
<keyword evidence="11 19" id="KW-1133">Transmembrane helix</keyword>
<dbReference type="EMBL" id="JAUCMX010000008">
    <property type="protein sequence ID" value="KAK3538039.1"/>
    <property type="molecule type" value="Genomic_DNA"/>
</dbReference>
<dbReference type="InterPro" id="IPR043502">
    <property type="entry name" value="DNA/RNA_pol_sf"/>
</dbReference>
<keyword evidence="12" id="KW-0406">Ion transport</keyword>
<keyword evidence="14" id="KW-1071">Ligand-gated ion channel</keyword>
<dbReference type="InterPro" id="IPR015925">
    <property type="entry name" value="Ryanodine_IP3_receptor"/>
</dbReference>
<feature type="transmembrane region" description="Helical" evidence="19">
    <location>
        <begin position="5384"/>
        <end position="5401"/>
    </location>
</feature>
<feature type="compositionally biased region" description="Low complexity" evidence="18">
    <location>
        <begin position="2221"/>
        <end position="2232"/>
    </location>
</feature>
<dbReference type="Gene3D" id="1.10.490.160">
    <property type="match status" value="2"/>
</dbReference>
<dbReference type="Pfam" id="PF25787">
    <property type="entry name" value="HTH_SB"/>
    <property type="match status" value="1"/>
</dbReference>
<keyword evidence="5" id="KW-0109">Calcium transport</keyword>
<dbReference type="InterPro" id="IPR002048">
    <property type="entry name" value="EF_hand_dom"/>
</dbReference>
<feature type="domain" description="EF-hand" evidence="21">
    <location>
        <begin position="5139"/>
        <end position="5165"/>
    </location>
</feature>
<dbReference type="GO" id="GO:0015074">
    <property type="term" value="P:DNA integration"/>
    <property type="evidence" value="ECO:0007669"/>
    <property type="project" value="InterPro"/>
</dbReference>
<feature type="region of interest" description="Disordered" evidence="18">
    <location>
        <begin position="5612"/>
        <end position="5645"/>
    </location>
</feature>
<dbReference type="Pfam" id="PF06459">
    <property type="entry name" value="RR_TM4-6"/>
    <property type="match status" value="2"/>
</dbReference>
<dbReference type="InterPro" id="IPR048581">
    <property type="entry name" value="RYDR_Jsol"/>
</dbReference>
<comment type="similarity">
    <text evidence="2">Belongs to the beta type-B retroviral polymerase family. HERV class-II K(HML-2) pol subfamily.</text>
</comment>
<evidence type="ECO:0000259" key="22">
    <source>
        <dbReference type="PROSITE" id="PS50878"/>
    </source>
</evidence>
<dbReference type="EC" id="3.1.26.4" evidence="3"/>
<evidence type="ECO:0000256" key="1">
    <source>
        <dbReference type="ARBA" id="ARBA00004326"/>
    </source>
</evidence>
<dbReference type="GO" id="GO:0005790">
    <property type="term" value="C:smooth endoplasmic reticulum"/>
    <property type="evidence" value="ECO:0007669"/>
    <property type="project" value="TreeGrafter"/>
</dbReference>
<keyword evidence="13 19" id="KW-0472">Membrane</keyword>
<comment type="catalytic activity">
    <reaction evidence="16">
        <text>Ca(2+)(in) = Ca(2+)(out)</text>
        <dbReference type="Rhea" id="RHEA:29671"/>
        <dbReference type="ChEBI" id="CHEBI:29108"/>
    </reaction>
</comment>
<dbReference type="Gene3D" id="1.10.238.10">
    <property type="entry name" value="EF-hand"/>
    <property type="match status" value="1"/>
</dbReference>
<evidence type="ECO:0000256" key="11">
    <source>
        <dbReference type="ARBA" id="ARBA00022989"/>
    </source>
</evidence>
<dbReference type="GO" id="GO:0005219">
    <property type="term" value="F:ryanodine-sensitive calcium-release channel activity"/>
    <property type="evidence" value="ECO:0007669"/>
    <property type="project" value="InterPro"/>
</dbReference>
<keyword evidence="6" id="KW-0107">Calcium channel</keyword>
<dbReference type="PROSITE" id="PS50188">
    <property type="entry name" value="B302_SPRY"/>
    <property type="match status" value="2"/>
</dbReference>
<dbReference type="InterPro" id="IPR013662">
    <property type="entry name" value="RIH_assoc-dom"/>
</dbReference>
<dbReference type="InterPro" id="IPR043136">
    <property type="entry name" value="B30.2/SPRY_sf"/>
</dbReference>
<evidence type="ECO:0000259" key="23">
    <source>
        <dbReference type="PROSITE" id="PS50919"/>
    </source>
</evidence>
<dbReference type="InterPro" id="IPR005135">
    <property type="entry name" value="Endo/exonuclease/phosphatase"/>
</dbReference>
<dbReference type="GO" id="GO:0004523">
    <property type="term" value="F:RNA-DNA hybrid ribonuclease activity"/>
    <property type="evidence" value="ECO:0007669"/>
    <property type="project" value="UniProtKB-EC"/>
</dbReference>
<sequence>MFSSMNLCIFSQQDDEVVLQCVAGIQKENRKFCLSAEGLGNRLCYLELTSEAKILACLHWYFCPFIFNDELQLFQYVPPDLCICNFVLEQSLSVRALQEMLAKTGENNEVSTQHPVYKRHLSTTSNSQTPNSTMAKTKELSKDTRNKIVDLHQAGKTESAIALPDVRAAHGGGHRTLLYGHAILLRHSFSGMYLTCLKTSRSLTDKLSFDVGLQEDSTGKSEACWWTIHPASKQRSEGEKVRIGDDLILVSVSSERYLHLSISNGNIQVDASFMQTLWNVHPTCSGSSVEEGYLLGGHVMRLFHGHDEVLTIPGSDQSEEQQRIVNYETGKVGAKARSLWRLEPLRISWCGSHIRWGQPFRLRHLTTGHYLALTEDKGLVLQDREKSDTASTAFCFRASKEKLESSPKKDIEGMGVPEIKYGDSLCFIMHMATGLWLSYQAPDVKSTRLGPLKRRACLHAEGHMDDGFTLQRCQHEESRAARIIRNTTRLFSHFIRDLDSLAGKNRTAVVLPIDEVLQTLNDLITYFQLPDAELEHEEKQIKLRSLKNRQNLFKQEGMLTLVSNCIDRLSVYNSAAHFGECVGEEAGAAWKDILNLLYELLAALIRGNRNNCTQFSQNLDWLVSKLERLESSSGILEVLHCILIESPEALNIIQRGHIKSIISLLYKHGRNHKILDVLCSLCVCNGVAVRANQNLICDHLLPKRDLLLQTRLVNDVQSMRPNIFLGVRDGSAQYKKWYFELMIDQVEHFVTSEPSHLRVGWASSKGYAPYPGGGEGWGANGVGDDLYSYGFDGLHLWSGRIPRRVASVNQHILTSDDVVSCCLDLGAPSISFRINGQPVQGMFESFNTDGLFFPVVSFSAGVKVRFLLGGRHGEFKFLPPSGYAPCYEALLPKERMRVEPVKEYKRDVDGVRDLLGTTQFLSQASFIPTPVDTSQGAGGNWATVGRRSRGGRRVHRQREKRKGKSVGLRIGTLNVGTMTGKGRELADMMERRKVDILCVQETRWKGSKAHSIGAGFKLFYYGVDSKRNGVGVVLKEEFVRNVLEVKRVSDRVMSLKLEIEGMMLNVVSGYAPQVGCELEEKERFWSELDEVMESIPTGERVVIGADFNGHVGEGNRGDEEVMGKFGVKERNLEGQMVVDFAKRMDMAVVNTYFQEKEEHRVTYKSGGRRTQVVLPDDWETTAEVIRETGRKRKRLAKKKWDMDRTEENRQEYKELQRRVKREVSKAKQKAYDELYTRVLTSEESVQRRWKEYFEELMNEENEREKRVEGVNSVEQKVDKIRKDEVRKALKRMKSGKAVDPDDIPVEVWKCLGEAAVEFLTSLFNRVLESERMPEEWRRSVLVPIFKNKGDVQSCSNYRGIKLMSHTMKLWERVMEARLRKVVEICEQYGFMPRKSTTDAIFALRILMEKYRDGQRELHCVFVDLEKAYDRVPREELWYCMRKSGVAEKFVRVVQDMYERSRTVVRCAVGQTEEFKVEVGLHQGSALSPFLFAIVMDQLSEEVRQETPWTMMFADDIVICSESREQVEENLERWRFALERRGMKVSRSKIEYMCVNEREGSGTVRLQGEEVKKVQEFKYLGSTVQSNGECGKEIVMPPHLEKVRDRLAENIHELWAINKIELGWTYGKIRDDNKRQHPCLVDFSKLPETEKNYNLQMSTETLKTLLALGCHVVHVNVNAEEELKKVKLPKNYMMSNGYKPMPLELSEVKLSPAQELLVDKLAENAHNVWAKDRVKQGWTYGIQQDLKSKRNPRLVPYVLLDERTKKSNRDSLREAIRTLIGYGYNIEPPDQEGGCVVERLSIDKIRFFRLERTYAVKTGKWYFEFEVVTGGDMRIGWARPGVRADVELGTDDQAFVFDGYKGHRLHQGSRLFGRCWHAGDVVGCMINMEDKSMIFTLNGEILITNKGSELCFADFETEDGFIPVCSLGLSQVGRMNLGKDASTFKYYTMCGLQEGFQPFAVNMNREVTMWFSKRLPTFVNVPKDHGHIAVTRIDGTIDSPPCLKVTHKTFGTQNSNADMVFCRLSMPVEFHSTYKNVPATEMNGVHEEELLKLKYRYPVKSMKHVDEGRRTDYSTITTYYHSVRVFAGQDPSCVWVGWVTPDFHYYSNYFNLSKIRTVTVTLGDERGRVHESVKRSNCYIVWGGDAISSSHSSSRSNVDLEIGCLIDLATGLVAFTVNGRELPTSYQVEPNTKLFPAVFVRPTGSNLFQFELTKIKYKRHLSTTSNSQTPNSTMAKTKELSKDTRNKIVDLHQAGKTESAIGKQLGVKKSTVGAIIRKWKTYKTTDNLPRSGAPRKISPCGVKMITRTVSKNPRTTRGDLVNDLQRAGTKVTKATISNTLRRQGLNSCSARRVPLLKPVHVRARLKFAREHLDDPEEDWENVLWSDETKIELFGKNSTCRVWRRKNAELHPKNTIPTVKHGGGNIMLWGCFSAKGPGRLIRVKERMNGAMYREILSRNLLPSARALKMKCGWVFQHDHDPKHTARATKEWLRKKHFKVLEWPSQSPDLNPIENLWRELKIRVAQRQPQNITALEEICMEEWAKLPATVCKNLVATYRKRLTSVIANKGIYPKFQQQAKKMFFMISPPQNAMPLSSAIFKSEHKNPIPQCPPRLDIQTIKSVLWSRMPNTFLKVDTARVTERHGWQVQCLEPLQMLAVHIPEENRCVDIMELSEQEDLRTFHYHTLKLYCALCALGNTRVAHALCSHLDQSQLLYIIDNQYLSGMLRQGFYDVLISIHLETAKAAQLMMNNEFIIPITAETRSIRLFLDTSKRHQPPGVGLSTSLKPRLSFAPPCFITPKRDQYLYSPEIPLDVLREKAISMLTEAVQGGGDHIRDPVGGSVEYQFVPILRLISTLLTMGVLTSQDVHKILLLIEPHVFGEQKADEMGEATEKEGMTGAEEKAVEAGEEEAKDKKQPIKGLLEKKLPESVKLQMCKLLQYFCDCELRHRIEAIVSFSDSFVSKLQFNQKFRYNELMLALNMSAAVTAKKTKEFRSPPQEQINMLLNFSMGEDCPCPEDIREELYDFHSELCLHCGIPVEEEEEDQDTSIKGRLVALVNKIKGQPHKAEEKPKEKEQAIPSNLKELISQTMVSWAQESHIQDPELVRAMFSLLRRQYDSIGELLRAMRKSYTISAASVHDTIHLLASLGQIRSLLSVRMGKEEEQLMIDGLSDIMNNKVFYQHPNLMRVLGMHETVMEVMVNVLGGGKSQEIAFPKMVASCCRFLCYFCRISRQNQKAMFDHLSYLLENSSVGLASPSMRGSTPLDVAASSVMDNNSLALALEEPDLNKVVTYLAGCGLQSCPMLLAKGYPDIGWNPIEGERYLSFLRFAVFVNGESVEENSSVVVKLLIRRPECFGPALRGEGGNGLLAAMKEAIKISETPALDLPSITQGLISDTSTEDEEEEEVVHMGNAIMSFYSALIDLLGRCAPEMHLINKGKGEALRIRAILRSLVPTEDLVGTISIPLRMPVVNKDGSVTEPDVSACFCPDHKAPMVLFLDRVYGIEDQSFLLHLLEVGFLPDLRAAASLDTYKRHLSTTSNSQTPNSTMAKTKELSKDTRNKIVDLHQAGKTESAIGRQEALRTTETALAMNRYIGSAMLPLLTRCALHFAGTEHHVALIDSTLHTIYQLSKGSSLTKAQRDAIEECLLAVCKYLRPSMLQQLLRRLVFDVPLLSEYCKMPLKCDLETITKLLTNHYEQNWKYYCLPSGWGSYGMASEEELLLTKKIFWGIFDSLSQKKYEQELFKMAMPCLSAIAGALPPDYVDSSLSTTLEKPVFVDAQGNFDPRPINTANISLPEKLEYITHKYAEHSHDKWSAEKVVLGWKYGDSIDEKAKTHPMLRSYKSLTEKEKEVYRFPVKESLKSMLAMGWSIDRTKEGEAMFQQRENEKMRKISQASQGSGFHPSPVDTSNVLLSRELQAMVEVLAENYHNIWAKKKKSDLAVKGGTHPLLVPYDTLMAKEKARDREKAQDLFRFLQINGYAITRGLKDMEQDSSSMEKRFAYKFLKKLLKYVDCAQEYIAHLEAMASSGKNDRSPHEQEIKFFAKVLLPLIDQYFKNHSLYFLSSPSKNLSSSGYASNKEKEMVTSLFCKLAALVRHRISLFGKRYSLYLTCMLRYLVSCGSDSATIVSCLHILAHTLDTSLYNITICAYVMILKRSSRTVMKSGSELVKAALRTFFENAADDLEKTLENLKLGKFTHSRSQMKGVSQNINYTTVALLPILTALFEHITEHQFGADLLLDDVQVSCYRILSSLYSLGTGKNIYVERQLPALGECLATLAGAMPVAFLEPHLNTNNPFSVFNTKTARERAILGMPDKVEQMCPEVPHLDCLMKDINDMSESGARYTEMPHVIEVVLPMLCNYLSYWWERGTENQAKGTAFVCSTTVTSEHLSIILGNILKILNSNLGIDEASWMKRIAVCVSLELSENKNCIEDRDEGVYAQPIISKARADLLKAHFLPTLEKLKKKTVKVVAEEELLKADNKGDTQEAELLILDEFAVLCRDLYAFYPMLIRYVDNNRSRWLKEPDADSNELFRMVAEIFILWCKSHNFKREEQNFVVQNEINNLSFLTGDSKTKMSKAGGQDQERKHKKRRGEVYSIQTSLIVAALKKMLPIGLNMCTPGDQELISLAKTRYGLKDTDEEVKEHLRRNMHLQVKSEDPAVRWQLHLYKDVIVKNEGPPDPERTIDRLQTISAAVFHLEQVEQPLRSKKCVWQKLLSKQRKRAVVACFRMAPLYNLPRHRSINLFLTGYQRIWIETETYSFEEKLVQDLARTQRKVEEEEEEVDEIQPDPLHQLILHFSHNALTERSSLEDDLLYIAYTDMMAKSCAEDEIEEDEGKEKTFEEKETEKQKMLYQQARLHDRGAAEMVLQMISASRGRLGPMVTSTLKLGISILNGGNILVQQKMLDYLKEKRDAGFFKSLSGLMQSCSVLDLNAFERQNKAEGLGMVTEEGSSSKVLQNDEFTKDLFRFLQLLCEGHNNDFQNFLRTQTGNTTTVNIIISTVDYLLRLQESISDFYWYYSGKDVMDEAGQRNFSKALNVAKQIFNSLTEYIQGPCIGNQQSLAHSRLWDAVVGFLHVFANMQMKLSQASSLKSIIAKCNVVNGTIGKQMVDTLVESSSNVEMILKFFDMFLKLKDLTTSDSFKEHDSDGKGVISKREFQKSMENQKQYSQSEIEFLLSCVEADENDIFNYAEFVKRFHEPAKDIGFNVAVLLTNLSEHMPHDSRLATFLNLAESVLNYFEPFLGRIEIMGGAKRIERVYFEISESSRTQWEKPQVKESKRQFIFDVVNEGGESEKMELFVNFCEDTIFEMQLASLISEPDTVERGEEDEVELQNVMKDLEMEEEGNTLESSSAFTMACVSMKKSLCSLGRLLTLKSLKKQYKKLRKMSLREMISGFFSFFWMIFTGLLRFLYNLVWCFFHILWSTLFGGGLVEGAKNMKVTDILGNMPDPTQFGIHGDVLETEKLEVNEASLVAEIDQMAQGDKTEMDLMSELLSIQPKKEGGKHGAEPGLGDVSEVVGVDSPSLVSAVRQKKAQVQNFCIEAASKKSVENELNAESEKADYTTICINTQFILSLTNALNYFSKEQCEILFCVRVSFFFLSKVYVFVHFNSTEDGEKNDQDKTKELLIDSSPEEEKKPPKRRCERKKEQPEAIMASFFAGLEIYQTKILVTGEESEEVDSWTGRSEDEDESAIEYFILQENTGYMAPTLRFLAVLHTIISFLCVVGYYYLKVPLVVFKREKEIARKLEFDGLYITEQPSDDDIKGQWDRLVINTPSFPNNYWDKFIKRKASRISSYFKVINKYGDLYGAERIAELLGLDKSALDFNPTEETIAKEASLVSWLSSIDTKYHIWKMGVVFTDNSFLYLVWYTTMSILGHYNNFFFAAHLLDIAMGFKTLRTILSSVTHNGKQLVLTVGLLAVVVYLYTVVAFNFFRKFYNKSENEDEPDMKCDDMMTCYLFHMYVGVRAGGGIGDEIEDPAGDPYELYRILFDITFFFFVIVILLAIIQGLIIDAFGELRDQQEQVKEDMETKCFICGIGNEYFDTTPHGFETHTLQEHNLANYLFFLMYLVNKDETEHTGQVRNRTCGKCIRSDAGISFQLETVSGNSMRTSWAKARKGRELADMMERRKVDILCVQETRWKGSKTRSIGAGFKMFYYGVDNKRNGVGVVLKEEFVRNVLEVKRASDRVMSLKLEIEGVMLNVVSGYAPQVGCELEEKERFWSELDEVMESIPTGERVVIGADFNGHVGEGNRGDEEVMGKFGVKERNLEGQMVVDFAKRMDMAVFNTYF</sequence>
<dbReference type="InterPro" id="IPR001870">
    <property type="entry name" value="B30.2/SPRY"/>
</dbReference>
<keyword evidence="15" id="KW-0407">Ion channel</keyword>
<dbReference type="InterPro" id="IPR011992">
    <property type="entry name" value="EF-hand-dom_pair"/>
</dbReference>
<feature type="region of interest" description="Disordered" evidence="18">
    <location>
        <begin position="2220"/>
        <end position="2239"/>
    </location>
</feature>
<evidence type="ECO:0000256" key="2">
    <source>
        <dbReference type="ARBA" id="ARBA00010879"/>
    </source>
</evidence>
<evidence type="ECO:0000256" key="6">
    <source>
        <dbReference type="ARBA" id="ARBA00022673"/>
    </source>
</evidence>
<dbReference type="InterPro" id="IPR014821">
    <property type="entry name" value="Ins145_P3_rcpt"/>
</dbReference>
<dbReference type="GO" id="GO:0034704">
    <property type="term" value="C:calcium channel complex"/>
    <property type="evidence" value="ECO:0007669"/>
    <property type="project" value="TreeGrafter"/>
</dbReference>
<dbReference type="Gene3D" id="3.60.10.10">
    <property type="entry name" value="Endonuclease/exonuclease/phosphatase"/>
    <property type="match status" value="2"/>
</dbReference>
<comment type="caution">
    <text evidence="24">The sequence shown here is derived from an EMBL/GenBank/DDBJ whole genome shotgun (WGS) entry which is preliminary data.</text>
</comment>
<dbReference type="InterPro" id="IPR035761">
    <property type="entry name" value="SPRY1_RyR"/>
</dbReference>
<dbReference type="GO" id="GO:0006941">
    <property type="term" value="P:striated muscle contraction"/>
    <property type="evidence" value="ECO:0007669"/>
    <property type="project" value="TreeGrafter"/>
</dbReference>
<dbReference type="PROSITE" id="PS50919">
    <property type="entry name" value="MIR"/>
    <property type="match status" value="4"/>
</dbReference>
<dbReference type="InterPro" id="IPR003032">
    <property type="entry name" value="Ryanodine_rcpt"/>
</dbReference>
<dbReference type="InterPro" id="IPR000477">
    <property type="entry name" value="RT_dom"/>
</dbReference>
<dbReference type="InterPro" id="IPR035762">
    <property type="entry name" value="SPRY3_RyR"/>
</dbReference>
<dbReference type="InterPro" id="IPR036388">
    <property type="entry name" value="WH-like_DNA-bd_sf"/>
</dbReference>
<dbReference type="SUPFAM" id="SSF82109">
    <property type="entry name" value="MIR domain"/>
    <property type="match status" value="2"/>
</dbReference>
<dbReference type="CDD" id="cd01650">
    <property type="entry name" value="RT_nLTR_like"/>
    <property type="match status" value="1"/>
</dbReference>
<evidence type="ECO:0000256" key="18">
    <source>
        <dbReference type="SAM" id="MobiDB-lite"/>
    </source>
</evidence>
<dbReference type="InterPro" id="IPR036691">
    <property type="entry name" value="Endo/exonu/phosph_ase_sf"/>
</dbReference>
<dbReference type="InterPro" id="IPR057667">
    <property type="entry name" value="HTH_SB"/>
</dbReference>
<feature type="transmembrane region" description="Helical" evidence="19">
    <location>
        <begin position="5908"/>
        <end position="5930"/>
    </location>
</feature>
<feature type="domain" description="MIR" evidence="23">
    <location>
        <begin position="351"/>
        <end position="414"/>
    </location>
</feature>
<dbReference type="Gene3D" id="3.30.70.270">
    <property type="match status" value="1"/>
</dbReference>
<dbReference type="SMART" id="SM00449">
    <property type="entry name" value="SPRY"/>
    <property type="match status" value="3"/>
</dbReference>
<keyword evidence="17" id="KW-0175">Coiled coil</keyword>
<dbReference type="InterPro" id="IPR016093">
    <property type="entry name" value="MIR_motif"/>
</dbReference>
<dbReference type="InterPro" id="IPR035764">
    <property type="entry name" value="SPRY2_RyR"/>
</dbReference>
<dbReference type="FunFam" id="2.60.120.920:FF:000002">
    <property type="entry name" value="ryanodine receptor isoform X2"/>
    <property type="match status" value="1"/>
</dbReference>
<feature type="transmembrane region" description="Helical" evidence="19">
    <location>
        <begin position="5863"/>
        <end position="5887"/>
    </location>
</feature>
<evidence type="ECO:0000259" key="20">
    <source>
        <dbReference type="PROSITE" id="PS50188"/>
    </source>
</evidence>
<evidence type="ECO:0000256" key="4">
    <source>
        <dbReference type="ARBA" id="ARBA00022448"/>
    </source>
</evidence>
<evidence type="ECO:0000256" key="19">
    <source>
        <dbReference type="SAM" id="Phobius"/>
    </source>
</evidence>
<dbReference type="InterPro" id="IPR009057">
    <property type="entry name" value="Homeodomain-like_sf"/>
</dbReference>
<dbReference type="GO" id="GO:0033017">
    <property type="term" value="C:sarcoplasmic reticulum membrane"/>
    <property type="evidence" value="ECO:0007669"/>
    <property type="project" value="UniProtKB-SubCell"/>
</dbReference>
<evidence type="ECO:0000256" key="12">
    <source>
        <dbReference type="ARBA" id="ARBA00023065"/>
    </source>
</evidence>
<keyword evidence="25" id="KW-1185">Reference proteome</keyword>
<evidence type="ECO:0000256" key="16">
    <source>
        <dbReference type="ARBA" id="ARBA00036634"/>
    </source>
</evidence>